<dbReference type="GO" id="GO:0045022">
    <property type="term" value="P:early endosome to late endosome transport"/>
    <property type="evidence" value="ECO:0007669"/>
    <property type="project" value="TreeGrafter"/>
</dbReference>
<feature type="compositionally biased region" description="Low complexity" evidence="6">
    <location>
        <begin position="1063"/>
        <end position="1080"/>
    </location>
</feature>
<feature type="region of interest" description="Disordered" evidence="6">
    <location>
        <begin position="893"/>
        <end position="972"/>
    </location>
</feature>
<dbReference type="Proteomes" id="UP000597762">
    <property type="component" value="Unassembled WGS sequence"/>
</dbReference>
<feature type="compositionally biased region" description="Polar residues" evidence="6">
    <location>
        <begin position="1346"/>
        <end position="1365"/>
    </location>
</feature>
<evidence type="ECO:0000259" key="8">
    <source>
        <dbReference type="PROSITE" id="PS51180"/>
    </source>
</evidence>
<feature type="coiled-coil region" evidence="5">
    <location>
        <begin position="547"/>
        <end position="581"/>
    </location>
</feature>
<feature type="region of interest" description="Disordered" evidence="6">
    <location>
        <begin position="704"/>
        <end position="797"/>
    </location>
</feature>
<feature type="compositionally biased region" description="Polar residues" evidence="6">
    <location>
        <begin position="1390"/>
        <end position="1424"/>
    </location>
</feature>
<keyword evidence="10" id="KW-1185">Reference proteome</keyword>
<dbReference type="PROSITE" id="PS51180">
    <property type="entry name" value="BRO1"/>
    <property type="match status" value="1"/>
</dbReference>
<dbReference type="EC" id="3.1.3.48" evidence="9"/>
<dbReference type="EMBL" id="CAHIKZ030003453">
    <property type="protein sequence ID" value="CAE1300614.1"/>
    <property type="molecule type" value="Genomic_DNA"/>
</dbReference>
<dbReference type="SMART" id="SM00194">
    <property type="entry name" value="PTPc"/>
    <property type="match status" value="1"/>
</dbReference>
<dbReference type="Pfam" id="PF13949">
    <property type="entry name" value="ALIX_LYPXL_bnd"/>
    <property type="match status" value="1"/>
</dbReference>
<comment type="caution">
    <text evidence="9">The sequence shown here is derived from an EMBL/GenBank/DDBJ whole genome shotgun (WGS) entry which is preliminary data.</text>
</comment>
<dbReference type="Gene3D" id="1.20.140.50">
    <property type="entry name" value="alix/aip1 like domains"/>
    <property type="match status" value="1"/>
</dbReference>
<feature type="region of interest" description="Disordered" evidence="6">
    <location>
        <begin position="1296"/>
        <end position="1374"/>
    </location>
</feature>
<dbReference type="SMART" id="SM01041">
    <property type="entry name" value="BRO1"/>
    <property type="match status" value="1"/>
</dbReference>
<evidence type="ECO:0000313" key="9">
    <source>
        <dbReference type="EMBL" id="CAE1300614.1"/>
    </source>
</evidence>
<feature type="compositionally biased region" description="Low complexity" evidence="6">
    <location>
        <begin position="1494"/>
        <end position="1511"/>
    </location>
</feature>
<dbReference type="OrthoDB" id="10266451at2759"/>
<dbReference type="Pfam" id="PF03097">
    <property type="entry name" value="BRO1"/>
    <property type="match status" value="1"/>
</dbReference>
<dbReference type="Pfam" id="PF00102">
    <property type="entry name" value="Y_phosphatase"/>
    <property type="match status" value="1"/>
</dbReference>
<keyword evidence="5" id="KW-0175">Coiled coil</keyword>
<evidence type="ECO:0000256" key="4">
    <source>
        <dbReference type="ARBA" id="ARBA00022753"/>
    </source>
</evidence>
<dbReference type="InterPro" id="IPR038499">
    <property type="entry name" value="BRO1_sf"/>
</dbReference>
<feature type="compositionally biased region" description="Polar residues" evidence="6">
    <location>
        <begin position="1189"/>
        <end position="1205"/>
    </location>
</feature>
<keyword evidence="4" id="KW-0967">Endosome</keyword>
<dbReference type="GO" id="GO:0032456">
    <property type="term" value="P:endocytic recycling"/>
    <property type="evidence" value="ECO:0007669"/>
    <property type="project" value="TreeGrafter"/>
</dbReference>
<keyword evidence="3" id="KW-0963">Cytoplasm</keyword>
<protein>
    <submittedName>
        <fullName evidence="9">PTPN23</fullName>
        <ecNumber evidence="9">3.1.3.48</ecNumber>
    </submittedName>
</protein>
<comment type="subcellular location">
    <subcellularLocation>
        <location evidence="2">Cytoplasm</location>
    </subcellularLocation>
    <subcellularLocation>
        <location evidence="1">Endosome</location>
    </subcellularLocation>
</comment>
<feature type="compositionally biased region" description="Polar residues" evidence="6">
    <location>
        <begin position="1212"/>
        <end position="1234"/>
    </location>
</feature>
<evidence type="ECO:0000256" key="1">
    <source>
        <dbReference type="ARBA" id="ARBA00004177"/>
    </source>
</evidence>
<feature type="compositionally biased region" description="Low complexity" evidence="6">
    <location>
        <begin position="959"/>
        <end position="970"/>
    </location>
</feature>
<keyword evidence="9" id="KW-0378">Hydrolase</keyword>
<feature type="compositionally biased region" description="Pro residues" evidence="6">
    <location>
        <begin position="1512"/>
        <end position="1521"/>
    </location>
</feature>
<feature type="compositionally biased region" description="Low complexity" evidence="6">
    <location>
        <begin position="722"/>
        <end position="733"/>
    </location>
</feature>
<dbReference type="Gene3D" id="3.90.190.10">
    <property type="entry name" value="Protein tyrosine phosphatase superfamily"/>
    <property type="match status" value="1"/>
</dbReference>
<feature type="compositionally biased region" description="Polar residues" evidence="6">
    <location>
        <begin position="760"/>
        <end position="778"/>
    </location>
</feature>
<dbReference type="InterPro" id="IPR000242">
    <property type="entry name" value="PTP_cat"/>
</dbReference>
<proteinExistence type="predicted"/>
<dbReference type="Gene3D" id="1.25.40.280">
    <property type="entry name" value="alix/aip1 like domains"/>
    <property type="match status" value="1"/>
</dbReference>
<evidence type="ECO:0000256" key="2">
    <source>
        <dbReference type="ARBA" id="ARBA00004496"/>
    </source>
</evidence>
<accession>A0A812DHV3</accession>
<dbReference type="GO" id="GO:0004725">
    <property type="term" value="F:protein tyrosine phosphatase activity"/>
    <property type="evidence" value="ECO:0007669"/>
    <property type="project" value="UniProtKB-EC"/>
</dbReference>
<dbReference type="GO" id="GO:0005768">
    <property type="term" value="C:endosome"/>
    <property type="evidence" value="ECO:0007669"/>
    <property type="project" value="UniProtKB-SubCell"/>
</dbReference>
<dbReference type="InterPro" id="IPR025304">
    <property type="entry name" value="ALIX_V_dom"/>
</dbReference>
<feature type="compositionally biased region" description="Low complexity" evidence="6">
    <location>
        <begin position="1099"/>
        <end position="1110"/>
    </location>
</feature>
<dbReference type="GO" id="GO:0043328">
    <property type="term" value="P:protein transport to vacuole involved in ubiquitin-dependent protein catabolic process via the multivesicular body sorting pathway"/>
    <property type="evidence" value="ECO:0007669"/>
    <property type="project" value="TreeGrafter"/>
</dbReference>
<dbReference type="InterPro" id="IPR004328">
    <property type="entry name" value="BRO1_dom"/>
</dbReference>
<evidence type="ECO:0000313" key="10">
    <source>
        <dbReference type="Proteomes" id="UP000597762"/>
    </source>
</evidence>
<feature type="compositionally biased region" description="Low complexity" evidence="6">
    <location>
        <begin position="1248"/>
        <end position="1257"/>
    </location>
</feature>
<evidence type="ECO:0000256" key="6">
    <source>
        <dbReference type="SAM" id="MobiDB-lite"/>
    </source>
</evidence>
<feature type="region of interest" description="Disordered" evidence="6">
    <location>
        <begin position="1023"/>
        <end position="1261"/>
    </location>
</feature>
<feature type="compositionally biased region" description="Low complexity" evidence="6">
    <location>
        <begin position="1296"/>
        <end position="1345"/>
    </location>
</feature>
<feature type="region of interest" description="Disordered" evidence="6">
    <location>
        <begin position="1389"/>
        <end position="1570"/>
    </location>
</feature>
<reference evidence="9" key="1">
    <citation type="submission" date="2021-01" db="EMBL/GenBank/DDBJ databases">
        <authorList>
            <person name="Li R."/>
            <person name="Bekaert M."/>
        </authorList>
    </citation>
    <scope>NUCLEOTIDE SEQUENCE</scope>
    <source>
        <strain evidence="9">Farmed</strain>
    </source>
</reference>
<gene>
    <name evidence="9" type="ORF">SPHA_53970</name>
</gene>
<feature type="compositionally biased region" description="Polar residues" evidence="6">
    <location>
        <begin position="909"/>
        <end position="931"/>
    </location>
</feature>
<feature type="compositionally biased region" description="Low complexity" evidence="6">
    <location>
        <begin position="1448"/>
        <end position="1460"/>
    </location>
</feature>
<dbReference type="Gene3D" id="1.20.120.560">
    <property type="entry name" value="alix/aip1 in complex with the ypdl late domain"/>
    <property type="match status" value="1"/>
</dbReference>
<feature type="compositionally biased region" description="Polar residues" evidence="6">
    <location>
        <begin position="1111"/>
        <end position="1122"/>
    </location>
</feature>
<evidence type="ECO:0000259" key="7">
    <source>
        <dbReference type="PROSITE" id="PS50055"/>
    </source>
</evidence>
<dbReference type="SUPFAM" id="SSF52799">
    <property type="entry name" value="(Phosphotyrosine protein) phosphatases II"/>
    <property type="match status" value="1"/>
</dbReference>
<feature type="domain" description="BRO1" evidence="8">
    <location>
        <begin position="32"/>
        <end position="403"/>
    </location>
</feature>
<dbReference type="PROSITE" id="PS50055">
    <property type="entry name" value="TYR_PHOSPHATASE_PTP"/>
    <property type="match status" value="1"/>
</dbReference>
<organism evidence="9 10">
    <name type="scientific">Acanthosepion pharaonis</name>
    <name type="common">Pharaoh cuttlefish</name>
    <name type="synonym">Sepia pharaonis</name>
    <dbReference type="NCBI Taxonomy" id="158019"/>
    <lineage>
        <taxon>Eukaryota</taxon>
        <taxon>Metazoa</taxon>
        <taxon>Spiralia</taxon>
        <taxon>Lophotrochozoa</taxon>
        <taxon>Mollusca</taxon>
        <taxon>Cephalopoda</taxon>
        <taxon>Coleoidea</taxon>
        <taxon>Decapodiformes</taxon>
        <taxon>Sepiida</taxon>
        <taxon>Sepiina</taxon>
        <taxon>Sepiidae</taxon>
        <taxon>Acanthosepion</taxon>
    </lineage>
</organism>
<feature type="domain" description="Tyrosine-protein phosphatase" evidence="7">
    <location>
        <begin position="1635"/>
        <end position="1800"/>
    </location>
</feature>
<evidence type="ECO:0000256" key="5">
    <source>
        <dbReference type="SAM" id="Coils"/>
    </source>
</evidence>
<evidence type="ECO:0000256" key="3">
    <source>
        <dbReference type="ARBA" id="ARBA00022490"/>
    </source>
</evidence>
<sequence>MCSTVKVAAISRSLNARNNESCAKMEAVPRMPMLCFSLKHSPEYVEFGPVLKKIIREQYSEDPAHYNKACNDLEQLRQTAIRVPRDFTGCSTLKKYYAQLQFLQSRFKLGQDDENAIPFTWEDVHTGRDYVYRDIKFEQACILYNIGALHSILGAADTRTTAEGMKVSCTHFQCAAWAFEYLRDYYTAYSQDLSREMMSYHVNLMLAQAQECILEKSMSDSRKSTITAKVAAEIVEYYKLALKNFAIGYDQGILGSSLYKAWKKRMECKMQFYQCIKYFYLGQQADDHQKWGERVTYFSSAHDKLQECLKLSKDEEDDIHEPLQFTYDVVVGKFNSAKKDNDFIYHEKVPALDSLPEVKGASLVKGIPFNPNDPEVSGPDIFQKLVPMEAHEAASLYRHFLTSLQLNENMLDPEAGRLPQDLLERCAAISVRPNAIKDLVDSMGKVSGVATDVEMGIEEIEKLIAKEIELEEEFEKMFGKRPPMKIINQIQKDCELYKSGHVRGSQSNKELHKAMNAHVANLKLLSGPIEDLQNSLPKFDSIKNPEDEAIMKELQKLLAKVEEMKNQRAMLEDQFRTKLREDDITNVLVTQETNKQVIFEEQLKKHDKVIGLLEQNLAAQDNILRALTDANAKYANIRKTITEITLKREALIKELMNSYDVYEDLLAKSQKGLEFYTKLAANVDQLQRQCRSVCQVQGEERDQIKNKYAAKTPVPARPAAPKPSHSSQSSLPSFEGPKLKDYLPYMKPATFGKGAGEGQSSGLSTPDEPSSLPDQSMPSMVGAGIPHSKDGENITPVSTGVGQAPHIPQTTDGQQFTVTAVPFRIPATTEGGGEMSLPPGVGTPSKIGGGVPPSGLPYMPLSHKPPPQQQQPPMQQSTNTVSAVATPIASPTMDTLTHPHLTPGGGTLGQQPDVTANTHMQTQMSHATPTVPQGPAVSSGLQYPTAEQAHHPLPQGTHVQPSQQQYPVSSTAAGAMAQIPSAQMQYSNQSQIPPSGYQSNTGQQMDSVYTDPYNSYRQGYPPNIPPPPYQSQAPHYPTSMSTAAHHQMYTGAPLTSQHPYVDRYPTPGSGYPSPSRSLPSQNTRMPVPHTSSYAPAAISQQQYTPSPQTPVSGYQMPTSSHSVPGVLPNRAPVPQQQPQQNWDTSHSPAHSQYQMPTSSQPQHLTNCPQPSPAISGSVAPPQGYIHPGSTYSGPPQSIPSHQPAWTSAGYMPTSTPQMSNSGQPSGQFVGSVPTQQPPPQQQVSHVGYPPSSAASSYTPQHQVPLARVQHQQPMPQNPPAAAGLQHQTLPQQVPKQWNQNTQPQQQVPHQQWMPPQSFGNMSHPQSMVQPQQQQQQQMGSPHYQSTRITPISQTSPHHTYATPQQGMPHMVNQMQPHPVQQPHIIQHGQSTPQQFPHSLPSQQAQSQPHTQMLPSNVQNRHSYPQQATSQHQQQQQQVPASINVGHLQQPQSQPVPQTPTNAPSAQPVIDQTPPLKPQTVATPSPVRVPQSNFQPTSHSQPSPQHQAQKPGSTPPQPPLQPPQQHGSPQILHPSRLSRQWSGSTASSLDDILSSSPENVRESTIPDSMLTPQVLTPQEIQQQKEEAMKNNAIKQALKQDPYQDKDTLDKFVTEVEKFEKMVDGLYKPTLNGPSPLDSIWKELCDEQDKESRKRSMAAARCDAMKNRDPHVMPYDDSRVLLTSQKDDYINASWLDDLVLSCPKFIATQFPLNVTLVDFWIMVYEQGAEVIVKLFSEAEAGKKYPTYWPTEKGQTIQHGPISLTLQTCKKKDLWTERLIYLTHTEVSITIMLQSILPMTYLP</sequence>
<dbReference type="PANTHER" id="PTHR23030">
    <property type="entry name" value="PCD6 INTERACTING PROTEIN-RELATED"/>
    <property type="match status" value="1"/>
</dbReference>
<dbReference type="InterPro" id="IPR029021">
    <property type="entry name" value="Prot-tyrosine_phosphatase-like"/>
</dbReference>
<feature type="compositionally biased region" description="Polar residues" evidence="6">
    <location>
        <begin position="1081"/>
        <end position="1093"/>
    </location>
</feature>
<feature type="compositionally biased region" description="Polar residues" evidence="6">
    <location>
        <begin position="1134"/>
        <end position="1174"/>
    </location>
</feature>
<feature type="compositionally biased region" description="Low complexity" evidence="6">
    <location>
        <begin position="1425"/>
        <end position="1437"/>
    </location>
</feature>
<dbReference type="PANTHER" id="PTHR23030:SF30">
    <property type="entry name" value="TYROSINE-PROTEIN PHOSPHATASE NON-RECEPTOR TYPE 23"/>
    <property type="match status" value="1"/>
</dbReference>
<feature type="compositionally biased region" description="Polar residues" evidence="6">
    <location>
        <begin position="1536"/>
        <end position="1557"/>
    </location>
</feature>
<name>A0A812DHV3_ACAPH</name>